<gene>
    <name evidence="10" type="ORF">B4U80_13100</name>
</gene>
<dbReference type="Proteomes" id="UP000288716">
    <property type="component" value="Unassembled WGS sequence"/>
</dbReference>
<dbReference type="InterPro" id="IPR011705">
    <property type="entry name" value="BACK"/>
</dbReference>
<feature type="domain" description="C2H2-type" evidence="9">
    <location>
        <begin position="402"/>
        <end position="424"/>
    </location>
</feature>
<keyword evidence="5" id="KW-0862">Zinc</keyword>
<dbReference type="PROSITE" id="PS00028">
    <property type="entry name" value="ZINC_FINGER_C2H2_1"/>
    <property type="match status" value="3"/>
</dbReference>
<evidence type="ECO:0000256" key="4">
    <source>
        <dbReference type="ARBA" id="ARBA00022771"/>
    </source>
</evidence>
<evidence type="ECO:0000256" key="1">
    <source>
        <dbReference type="ARBA" id="ARBA00004123"/>
    </source>
</evidence>
<dbReference type="SMART" id="SM00355">
    <property type="entry name" value="ZnF_C2H2"/>
    <property type="match status" value="4"/>
</dbReference>
<evidence type="ECO:0000259" key="9">
    <source>
        <dbReference type="PROSITE" id="PS50157"/>
    </source>
</evidence>
<dbReference type="InterPro" id="IPR013087">
    <property type="entry name" value="Znf_C2H2_type"/>
</dbReference>
<evidence type="ECO:0000313" key="10">
    <source>
        <dbReference type="EMBL" id="RWS25301.1"/>
    </source>
</evidence>
<feature type="domain" description="C2H2-type" evidence="9">
    <location>
        <begin position="315"/>
        <end position="343"/>
    </location>
</feature>
<keyword evidence="11" id="KW-1185">Reference proteome</keyword>
<dbReference type="PANTHER" id="PTHR24404">
    <property type="entry name" value="ZINC FINGER PROTEIN"/>
    <property type="match status" value="1"/>
</dbReference>
<evidence type="ECO:0000256" key="2">
    <source>
        <dbReference type="ARBA" id="ARBA00022723"/>
    </source>
</evidence>
<dbReference type="OrthoDB" id="3437960at2759"/>
<comment type="subcellular location">
    <subcellularLocation>
        <location evidence="1">Nucleus</location>
    </subcellularLocation>
</comment>
<proteinExistence type="predicted"/>
<evidence type="ECO:0000256" key="8">
    <source>
        <dbReference type="PROSITE-ProRule" id="PRU00042"/>
    </source>
</evidence>
<organism evidence="10 11">
    <name type="scientific">Leptotrombidium deliense</name>
    <dbReference type="NCBI Taxonomy" id="299467"/>
    <lineage>
        <taxon>Eukaryota</taxon>
        <taxon>Metazoa</taxon>
        <taxon>Ecdysozoa</taxon>
        <taxon>Arthropoda</taxon>
        <taxon>Chelicerata</taxon>
        <taxon>Arachnida</taxon>
        <taxon>Acari</taxon>
        <taxon>Acariformes</taxon>
        <taxon>Trombidiformes</taxon>
        <taxon>Prostigmata</taxon>
        <taxon>Anystina</taxon>
        <taxon>Parasitengona</taxon>
        <taxon>Trombiculoidea</taxon>
        <taxon>Trombiculidae</taxon>
        <taxon>Leptotrombidium</taxon>
    </lineage>
</organism>
<keyword evidence="7" id="KW-0539">Nucleus</keyword>
<dbReference type="GO" id="GO:0006357">
    <property type="term" value="P:regulation of transcription by RNA polymerase II"/>
    <property type="evidence" value="ECO:0007669"/>
    <property type="project" value="TreeGrafter"/>
</dbReference>
<keyword evidence="6" id="KW-0238">DNA-binding</keyword>
<dbReference type="Pfam" id="PF00096">
    <property type="entry name" value="zf-C2H2"/>
    <property type="match status" value="2"/>
</dbReference>
<dbReference type="GO" id="GO:0005634">
    <property type="term" value="C:nucleus"/>
    <property type="evidence" value="ECO:0007669"/>
    <property type="project" value="UniProtKB-SubCell"/>
</dbReference>
<dbReference type="GO" id="GO:0008270">
    <property type="term" value="F:zinc ion binding"/>
    <property type="evidence" value="ECO:0007669"/>
    <property type="project" value="UniProtKB-KW"/>
</dbReference>
<evidence type="ECO:0000256" key="3">
    <source>
        <dbReference type="ARBA" id="ARBA00022737"/>
    </source>
</evidence>
<dbReference type="Pfam" id="PF13912">
    <property type="entry name" value="zf-C2H2_6"/>
    <property type="match status" value="1"/>
</dbReference>
<accession>A0A443SCL7</accession>
<dbReference type="Gene3D" id="1.25.40.420">
    <property type="match status" value="1"/>
</dbReference>
<reference evidence="10 11" key="1">
    <citation type="journal article" date="2018" name="Gigascience">
        <title>Genomes of trombidid mites reveal novel predicted allergens and laterally-transferred genes associated with secondary metabolism.</title>
        <authorList>
            <person name="Dong X."/>
            <person name="Chaisiri K."/>
            <person name="Xia D."/>
            <person name="Armstrong S.D."/>
            <person name="Fang Y."/>
            <person name="Donnelly M.J."/>
            <person name="Kadowaki T."/>
            <person name="McGarry J.W."/>
            <person name="Darby A.C."/>
            <person name="Makepeace B.L."/>
        </authorList>
    </citation>
    <scope>NUCLEOTIDE SEQUENCE [LARGE SCALE GENOMIC DNA]</scope>
    <source>
        <strain evidence="10">UoL-UT</strain>
    </source>
</reference>
<name>A0A443SCL7_9ACAR</name>
<evidence type="ECO:0000256" key="6">
    <source>
        <dbReference type="ARBA" id="ARBA00023125"/>
    </source>
</evidence>
<dbReference type="FunFam" id="3.30.160.60:FF:000446">
    <property type="entry name" value="Zinc finger protein"/>
    <property type="match status" value="1"/>
</dbReference>
<dbReference type="VEuPathDB" id="VectorBase:LDEU006741"/>
<feature type="domain" description="C2H2-type" evidence="9">
    <location>
        <begin position="373"/>
        <end position="401"/>
    </location>
</feature>
<comment type="caution">
    <text evidence="10">The sequence shown here is derived from an EMBL/GenBank/DDBJ whole genome shotgun (WGS) entry which is preliminary data.</text>
</comment>
<dbReference type="EMBL" id="NCKV01003859">
    <property type="protein sequence ID" value="RWS25301.1"/>
    <property type="molecule type" value="Genomic_DNA"/>
</dbReference>
<dbReference type="AlphaFoldDB" id="A0A443SCL7"/>
<dbReference type="PANTHER" id="PTHR24404:SF114">
    <property type="entry name" value="KLUMPFUSS, ISOFORM B-RELATED"/>
    <property type="match status" value="1"/>
</dbReference>
<evidence type="ECO:0000256" key="7">
    <source>
        <dbReference type="ARBA" id="ARBA00023242"/>
    </source>
</evidence>
<evidence type="ECO:0000256" key="5">
    <source>
        <dbReference type="ARBA" id="ARBA00022833"/>
    </source>
</evidence>
<dbReference type="PROSITE" id="PS50157">
    <property type="entry name" value="ZINC_FINGER_C2H2_2"/>
    <property type="match status" value="4"/>
</dbReference>
<dbReference type="Gene3D" id="3.30.160.60">
    <property type="entry name" value="Classic Zinc Finger"/>
    <property type="match status" value="2"/>
</dbReference>
<dbReference type="GO" id="GO:0003700">
    <property type="term" value="F:DNA-binding transcription factor activity"/>
    <property type="evidence" value="ECO:0007669"/>
    <property type="project" value="TreeGrafter"/>
</dbReference>
<dbReference type="GO" id="GO:0000978">
    <property type="term" value="F:RNA polymerase II cis-regulatory region sequence-specific DNA binding"/>
    <property type="evidence" value="ECO:0007669"/>
    <property type="project" value="TreeGrafter"/>
</dbReference>
<protein>
    <submittedName>
        <fullName evidence="10">Gastrula zinc finger protein XlCGF8.2DB-like protein</fullName>
    </submittedName>
</protein>
<keyword evidence="2" id="KW-0479">Metal-binding</keyword>
<keyword evidence="3" id="KW-0677">Repeat</keyword>
<dbReference type="InterPro" id="IPR050589">
    <property type="entry name" value="Ikaros_C2H2-ZF"/>
</dbReference>
<keyword evidence="4 8" id="KW-0863">Zinc-finger</keyword>
<evidence type="ECO:0000313" key="11">
    <source>
        <dbReference type="Proteomes" id="UP000288716"/>
    </source>
</evidence>
<sequence>MSRFLSKKTKFTLNFNLKSIGVTYDFLKKSQLQAAVALEQCLHFLDSNAAILVKDVEAFAELPYNLVCEILSRDTFFADENDILVALIEWHRRHERSDVKNLFRLLRWNQINFAQFVDIVKPLHVISDEEYLTWNAEKKSNRISGVSPLAVTPVHEKAAISTISAQSQPSICYNKRNNDNSITSRSQLRENTEVIVAEANVSEKKGIENSEDDCAVIGDTITQESDGDDDSVELIECSSGDEIEDNNSEIVANVSQPIFNERLNDVHNDVNEDLSSAVEIETPIMQKRRAVPGVFTNESTISRIKAIIDRGEKKYMCCVCGRPFNRKDHCLRHVATIHCKQMPFECDICGKRYTQRPSLTEHIQSKHINQRMFACDICDKVYKTKNQLYYHKTRVHERRNARVCDVCLRHFKSKQALDYHIRTHHSYQWALNQSDEQTAALNQNEELVTAT</sequence>
<feature type="domain" description="C2H2-type" evidence="9">
    <location>
        <begin position="344"/>
        <end position="372"/>
    </location>
</feature>
<dbReference type="InterPro" id="IPR036236">
    <property type="entry name" value="Znf_C2H2_sf"/>
</dbReference>
<dbReference type="Pfam" id="PF07707">
    <property type="entry name" value="BACK"/>
    <property type="match status" value="1"/>
</dbReference>
<dbReference type="STRING" id="299467.A0A443SCL7"/>
<dbReference type="SUPFAM" id="SSF57667">
    <property type="entry name" value="beta-beta-alpha zinc fingers"/>
    <property type="match status" value="3"/>
</dbReference>